<keyword evidence="4 5" id="KW-0472">Membrane</keyword>
<feature type="transmembrane region" description="Helical" evidence="5">
    <location>
        <begin position="512"/>
        <end position="531"/>
    </location>
</feature>
<feature type="transmembrane region" description="Helical" evidence="5">
    <location>
        <begin position="424"/>
        <end position="444"/>
    </location>
</feature>
<dbReference type="PANTHER" id="PTHR11814">
    <property type="entry name" value="SULFATE TRANSPORTER"/>
    <property type="match status" value="1"/>
</dbReference>
<keyword evidence="2 5" id="KW-0812">Transmembrane</keyword>
<evidence type="ECO:0000313" key="7">
    <source>
        <dbReference type="EMBL" id="KAJ4390857.1"/>
    </source>
</evidence>
<dbReference type="InterPro" id="IPR036513">
    <property type="entry name" value="STAS_dom_sf"/>
</dbReference>
<dbReference type="GO" id="GO:0016020">
    <property type="term" value="C:membrane"/>
    <property type="evidence" value="ECO:0007669"/>
    <property type="project" value="UniProtKB-SubCell"/>
</dbReference>
<keyword evidence="3 5" id="KW-1133">Transmembrane helix</keyword>
<dbReference type="EMBL" id="JAPEVB010000003">
    <property type="protein sequence ID" value="KAJ4390857.1"/>
    <property type="molecule type" value="Genomic_DNA"/>
</dbReference>
<feature type="domain" description="STAS" evidence="6">
    <location>
        <begin position="591"/>
        <end position="756"/>
    </location>
</feature>
<comment type="caution">
    <text evidence="7">The sequence shown here is derived from an EMBL/GenBank/DDBJ whole genome shotgun (WGS) entry which is preliminary data.</text>
</comment>
<feature type="transmembrane region" description="Helical" evidence="5">
    <location>
        <begin position="171"/>
        <end position="188"/>
    </location>
</feature>
<reference evidence="7" key="1">
    <citation type="submission" date="2022-10" db="EMBL/GenBank/DDBJ databases">
        <title>Tapping the CABI collections for fungal endophytes: first genome assemblies for Collariella, Neodidymelliopsis, Ascochyta clinopodiicola, Didymella pomorum, Didymosphaeria variabile, Neocosmospora piperis and Neocucurbitaria cava.</title>
        <authorList>
            <person name="Hill R."/>
        </authorList>
    </citation>
    <scope>NUCLEOTIDE SEQUENCE</scope>
    <source>
        <strain evidence="7">IMI 355082</strain>
    </source>
</reference>
<name>A0A9W9CVV4_9PEZI</name>
<accession>A0A9W9CVV4</accession>
<evidence type="ECO:0000256" key="1">
    <source>
        <dbReference type="ARBA" id="ARBA00004141"/>
    </source>
</evidence>
<dbReference type="CDD" id="cd07042">
    <property type="entry name" value="STAS_SulP_like_sulfate_transporter"/>
    <property type="match status" value="1"/>
</dbReference>
<organism evidence="7 8">
    <name type="scientific">Gnomoniopsis smithogilvyi</name>
    <dbReference type="NCBI Taxonomy" id="1191159"/>
    <lineage>
        <taxon>Eukaryota</taxon>
        <taxon>Fungi</taxon>
        <taxon>Dikarya</taxon>
        <taxon>Ascomycota</taxon>
        <taxon>Pezizomycotina</taxon>
        <taxon>Sordariomycetes</taxon>
        <taxon>Sordariomycetidae</taxon>
        <taxon>Diaporthales</taxon>
        <taxon>Gnomoniaceae</taxon>
        <taxon>Gnomoniopsis</taxon>
    </lineage>
</organism>
<evidence type="ECO:0000313" key="8">
    <source>
        <dbReference type="Proteomes" id="UP001140453"/>
    </source>
</evidence>
<evidence type="ECO:0000256" key="3">
    <source>
        <dbReference type="ARBA" id="ARBA00022989"/>
    </source>
</evidence>
<gene>
    <name evidence="7" type="ORF">N0V93_004456</name>
</gene>
<sequence>MEKLKGKINGVKVFFRTDWNVVRAKRLVKRGFRGAPRGAARYFTNKVPFVDWIAIYNFRWLPFDALSGITVGIVLALQAVNVAVPIPGGITVQQTLLASWLPGFIYAITGTSKNISIGPTSSSVLLSLQLVGAISAAARIPAQIVLPALTLAVSIWFLIFGLLGLGFLFDLIPVFLSIAIVTALAIIVTTLQLPFLLGLIGIPNVFVAVLPAVIQSISNVSGRTVAISASGLIFLGTLTFFKNKWGKEKSTRGLLARYGVAGGSLIAIVLFAAVSSVFLRDLPLQQQVAPFIPPLPPGAAPGAQPLPAAQAAVGNATSGVVMINPMLQGPATRLVRRQQTGATTPAAAAPAGAGAPPVVIKLPFWPAFPEFNTPIPEAQPPVLKLATSLFFPSFVVFMVINIEHLVVARFFAHQHEYTISKSQEMVSLGLINLVNSFFGGVPVGGGDMTRSSILAYTGSKSPLNQIFTSATVLVVMLPLSEALRFLPQAVLAVITLVAVVDQQPPQALISTFFKLSFADFLAFFLAMNIAIPTPTPINAVAGVALGVGFMVIYTLLRIMFKGPKVVTSEDLEMLYSNKYEGSWMEGDKVPPSTLIMKPDGDIIFTNSERLRRRIMDTAYLKNSGKVVDAIDEPEKPWNFHADSYISSVRRRNGAEDSSSLVFRPRLRMVILDMSSTTFMDTSALMSLELMKKQMRDWAGETLELRFVGLNKHLKRRFERAKWRIVDPFGPRVDYENDDSAVRDLMFDSLPEALRYVSQDVAMNGTFEDIVGMAMEINEKKYVS</sequence>
<evidence type="ECO:0000256" key="4">
    <source>
        <dbReference type="ARBA" id="ARBA00023136"/>
    </source>
</evidence>
<dbReference type="PROSITE" id="PS50801">
    <property type="entry name" value="STAS"/>
    <property type="match status" value="1"/>
</dbReference>
<feature type="transmembrane region" description="Helical" evidence="5">
    <location>
        <begin position="220"/>
        <end position="241"/>
    </location>
</feature>
<protein>
    <recommendedName>
        <fullName evidence="6">STAS domain-containing protein</fullName>
    </recommendedName>
</protein>
<keyword evidence="8" id="KW-1185">Reference proteome</keyword>
<dbReference type="InterPro" id="IPR002645">
    <property type="entry name" value="STAS_dom"/>
</dbReference>
<dbReference type="InterPro" id="IPR001902">
    <property type="entry name" value="SLC26A/SulP_fam"/>
</dbReference>
<evidence type="ECO:0000256" key="2">
    <source>
        <dbReference type="ARBA" id="ARBA00022692"/>
    </source>
</evidence>
<dbReference type="SUPFAM" id="SSF52091">
    <property type="entry name" value="SpoIIaa-like"/>
    <property type="match status" value="1"/>
</dbReference>
<feature type="transmembrane region" description="Helical" evidence="5">
    <location>
        <begin position="144"/>
        <end position="165"/>
    </location>
</feature>
<proteinExistence type="predicted"/>
<dbReference type="InterPro" id="IPR011547">
    <property type="entry name" value="SLC26A/SulP_dom"/>
</dbReference>
<feature type="transmembrane region" description="Helical" evidence="5">
    <location>
        <begin position="389"/>
        <end position="412"/>
    </location>
</feature>
<dbReference type="OrthoDB" id="288203at2759"/>
<dbReference type="Proteomes" id="UP001140453">
    <property type="component" value="Unassembled WGS sequence"/>
</dbReference>
<dbReference type="AlphaFoldDB" id="A0A9W9CVV4"/>
<feature type="transmembrane region" description="Helical" evidence="5">
    <location>
        <begin position="253"/>
        <end position="274"/>
    </location>
</feature>
<dbReference type="Gene3D" id="3.30.750.24">
    <property type="entry name" value="STAS domain"/>
    <property type="match status" value="1"/>
</dbReference>
<evidence type="ECO:0000256" key="5">
    <source>
        <dbReference type="SAM" id="Phobius"/>
    </source>
</evidence>
<dbReference type="Pfam" id="PF00916">
    <property type="entry name" value="Sulfate_transp"/>
    <property type="match status" value="2"/>
</dbReference>
<dbReference type="GO" id="GO:0055085">
    <property type="term" value="P:transmembrane transport"/>
    <property type="evidence" value="ECO:0007669"/>
    <property type="project" value="InterPro"/>
</dbReference>
<feature type="transmembrane region" description="Helical" evidence="5">
    <location>
        <begin position="537"/>
        <end position="556"/>
    </location>
</feature>
<dbReference type="Pfam" id="PF01740">
    <property type="entry name" value="STAS"/>
    <property type="match status" value="1"/>
</dbReference>
<feature type="transmembrane region" description="Helical" evidence="5">
    <location>
        <begin position="482"/>
        <end position="500"/>
    </location>
</feature>
<evidence type="ECO:0000259" key="6">
    <source>
        <dbReference type="PROSITE" id="PS50801"/>
    </source>
</evidence>
<feature type="transmembrane region" description="Helical" evidence="5">
    <location>
        <begin position="195"/>
        <end position="214"/>
    </location>
</feature>
<comment type="subcellular location">
    <subcellularLocation>
        <location evidence="1">Membrane</location>
        <topology evidence="1">Multi-pass membrane protein</topology>
    </subcellularLocation>
</comment>